<gene>
    <name evidence="3" type="ORF">INT48_005000</name>
</gene>
<evidence type="ECO:0000313" key="4">
    <source>
        <dbReference type="Proteomes" id="UP000613177"/>
    </source>
</evidence>
<organism evidence="3 4">
    <name type="scientific">Thamnidium elegans</name>
    <dbReference type="NCBI Taxonomy" id="101142"/>
    <lineage>
        <taxon>Eukaryota</taxon>
        <taxon>Fungi</taxon>
        <taxon>Fungi incertae sedis</taxon>
        <taxon>Mucoromycota</taxon>
        <taxon>Mucoromycotina</taxon>
        <taxon>Mucoromycetes</taxon>
        <taxon>Mucorales</taxon>
        <taxon>Mucorineae</taxon>
        <taxon>Mucoraceae</taxon>
        <taxon>Thamnidium</taxon>
    </lineage>
</organism>
<proteinExistence type="predicted"/>
<dbReference type="SUPFAM" id="SSF57625">
    <property type="entry name" value="Invertebrate chitin-binding proteins"/>
    <property type="match status" value="1"/>
</dbReference>
<dbReference type="Gene3D" id="2.170.140.10">
    <property type="entry name" value="Chitin binding domain"/>
    <property type="match status" value="1"/>
</dbReference>
<feature type="chain" id="PRO_5034075674" description="Chitin-binding type-2 domain-containing protein" evidence="1">
    <location>
        <begin position="21"/>
        <end position="93"/>
    </location>
</feature>
<keyword evidence="4" id="KW-1185">Reference proteome</keyword>
<name>A0A8H7SVW5_9FUNG</name>
<accession>A0A8H7SVW5</accession>
<dbReference type="AlphaFoldDB" id="A0A8H7SVW5"/>
<comment type="caution">
    <text evidence="3">The sequence shown here is derived from an EMBL/GenBank/DDBJ whole genome shotgun (WGS) entry which is preliminary data.</text>
</comment>
<dbReference type="GO" id="GO:0005576">
    <property type="term" value="C:extracellular region"/>
    <property type="evidence" value="ECO:0007669"/>
    <property type="project" value="InterPro"/>
</dbReference>
<dbReference type="SMART" id="SM00494">
    <property type="entry name" value="ChtBD2"/>
    <property type="match status" value="1"/>
</dbReference>
<dbReference type="EMBL" id="JAEPRE010000034">
    <property type="protein sequence ID" value="KAG2235381.1"/>
    <property type="molecule type" value="Genomic_DNA"/>
</dbReference>
<evidence type="ECO:0000313" key="3">
    <source>
        <dbReference type="EMBL" id="KAG2235381.1"/>
    </source>
</evidence>
<keyword evidence="1" id="KW-0732">Signal</keyword>
<sequence length="93" mass="10158">MQKTSILILISALFLAVVSSNETEPVFCEDGDGQPITPQLFAADNNCESYHDCLDGAGERKTCPQGLAFNVQTRSCTDPELVDCNAKDRYTLI</sequence>
<dbReference type="InterPro" id="IPR036508">
    <property type="entry name" value="Chitin-bd_dom_sf"/>
</dbReference>
<dbReference type="Pfam" id="PF01607">
    <property type="entry name" value="CBM_14"/>
    <property type="match status" value="1"/>
</dbReference>
<dbReference type="Proteomes" id="UP000613177">
    <property type="component" value="Unassembled WGS sequence"/>
</dbReference>
<protein>
    <recommendedName>
        <fullName evidence="2">Chitin-binding type-2 domain-containing protein</fullName>
    </recommendedName>
</protein>
<reference evidence="3" key="1">
    <citation type="submission" date="2021-01" db="EMBL/GenBank/DDBJ databases">
        <title>Metabolic potential, ecology and presence of endohyphal bacteria is reflected in genomic diversity of Mucoromycotina.</title>
        <authorList>
            <person name="Muszewska A."/>
            <person name="Okrasinska A."/>
            <person name="Steczkiewicz K."/>
            <person name="Drgas O."/>
            <person name="Orlowska M."/>
            <person name="Perlinska-Lenart U."/>
            <person name="Aleksandrzak-Piekarczyk T."/>
            <person name="Szatraj K."/>
            <person name="Zielenkiewicz U."/>
            <person name="Pilsyk S."/>
            <person name="Malc E."/>
            <person name="Mieczkowski P."/>
            <person name="Kruszewska J.S."/>
            <person name="Biernat P."/>
            <person name="Pawlowska J."/>
        </authorList>
    </citation>
    <scope>NUCLEOTIDE SEQUENCE</scope>
    <source>
        <strain evidence="3">WA0000018081</strain>
    </source>
</reference>
<feature type="domain" description="Chitin-binding type-2" evidence="2">
    <location>
        <begin position="25"/>
        <end position="86"/>
    </location>
</feature>
<dbReference type="GO" id="GO:0008061">
    <property type="term" value="F:chitin binding"/>
    <property type="evidence" value="ECO:0007669"/>
    <property type="project" value="InterPro"/>
</dbReference>
<feature type="signal peptide" evidence="1">
    <location>
        <begin position="1"/>
        <end position="20"/>
    </location>
</feature>
<evidence type="ECO:0000259" key="2">
    <source>
        <dbReference type="PROSITE" id="PS50940"/>
    </source>
</evidence>
<dbReference type="InterPro" id="IPR002557">
    <property type="entry name" value="Chitin-bd_dom"/>
</dbReference>
<evidence type="ECO:0000256" key="1">
    <source>
        <dbReference type="SAM" id="SignalP"/>
    </source>
</evidence>
<dbReference type="PROSITE" id="PS50940">
    <property type="entry name" value="CHIT_BIND_II"/>
    <property type="match status" value="1"/>
</dbReference>